<protein>
    <submittedName>
        <fullName evidence="1">Uncharacterized protein</fullName>
    </submittedName>
</protein>
<sequence length="321" mass="35869">MDLLSGSIALLLFAFGLFQAVVFAPTRHTYRAFKAFLKWLEAAIGHDLGTTLCSCSAQCDTRSFQHTKEALARRVRSNIDVERIPGCIGKKPVTAEDLKAIIDDGGGDALVELARIGGYTGTRELDRAVYLTQSAPRQFETVALWQWLGILAHWLIFDAVPSLGHILLRMAKWVGRVVAWIGLKLHLKRSAAGPDRASIINYEMLELAKHRIRVQHQPWVRFGLYHMLADLSNKPISIRALGEYHQRGISEGTQCPLKNEFELASHITTDGCSATRMLYAVSLLSIRSMLLCHNISFVPPYLLAGAHDKWNVVHLRTGFMV</sequence>
<dbReference type="Proteomes" id="UP000193922">
    <property type="component" value="Unassembled WGS sequence"/>
</dbReference>
<dbReference type="RefSeq" id="XP_040747845.1">
    <property type="nucleotide sequence ID" value="XM_040886259.1"/>
</dbReference>
<organism evidence="1 2">
    <name type="scientific">Linderina pennispora</name>
    <dbReference type="NCBI Taxonomy" id="61395"/>
    <lineage>
        <taxon>Eukaryota</taxon>
        <taxon>Fungi</taxon>
        <taxon>Fungi incertae sedis</taxon>
        <taxon>Zoopagomycota</taxon>
        <taxon>Kickxellomycotina</taxon>
        <taxon>Kickxellomycetes</taxon>
        <taxon>Kickxellales</taxon>
        <taxon>Kickxellaceae</taxon>
        <taxon>Linderina</taxon>
    </lineage>
</organism>
<dbReference type="GeneID" id="63802907"/>
<comment type="caution">
    <text evidence="1">The sequence shown here is derived from an EMBL/GenBank/DDBJ whole genome shotgun (WGS) entry which is preliminary data.</text>
</comment>
<evidence type="ECO:0000313" key="1">
    <source>
        <dbReference type="EMBL" id="ORX74634.1"/>
    </source>
</evidence>
<accession>A0A1Y1WNE8</accession>
<dbReference type="AlphaFoldDB" id="A0A1Y1WNE8"/>
<name>A0A1Y1WNE8_9FUNG</name>
<gene>
    <name evidence="1" type="ORF">DL89DRAFT_264454</name>
</gene>
<reference evidence="1 2" key="1">
    <citation type="submission" date="2016-07" db="EMBL/GenBank/DDBJ databases">
        <title>Pervasive Adenine N6-methylation of Active Genes in Fungi.</title>
        <authorList>
            <consortium name="DOE Joint Genome Institute"/>
            <person name="Mondo S.J."/>
            <person name="Dannebaum R.O."/>
            <person name="Kuo R.C."/>
            <person name="Labutti K."/>
            <person name="Haridas S."/>
            <person name="Kuo A."/>
            <person name="Salamov A."/>
            <person name="Ahrendt S.R."/>
            <person name="Lipzen A."/>
            <person name="Sullivan W."/>
            <person name="Andreopoulos W.B."/>
            <person name="Clum A."/>
            <person name="Lindquist E."/>
            <person name="Daum C."/>
            <person name="Ramamoorthy G.K."/>
            <person name="Gryganskyi A."/>
            <person name="Culley D."/>
            <person name="Magnuson J.K."/>
            <person name="James T.Y."/>
            <person name="O'Malley M.A."/>
            <person name="Stajich J.E."/>
            <person name="Spatafora J.W."/>
            <person name="Visel A."/>
            <person name="Grigoriev I.V."/>
        </authorList>
    </citation>
    <scope>NUCLEOTIDE SEQUENCE [LARGE SCALE GENOMIC DNA]</scope>
    <source>
        <strain evidence="1 2">ATCC 12442</strain>
    </source>
</reference>
<keyword evidence="2" id="KW-1185">Reference proteome</keyword>
<dbReference type="EMBL" id="MCFD01000001">
    <property type="protein sequence ID" value="ORX74634.1"/>
    <property type="molecule type" value="Genomic_DNA"/>
</dbReference>
<proteinExistence type="predicted"/>
<dbReference type="OrthoDB" id="5542990at2759"/>
<evidence type="ECO:0000313" key="2">
    <source>
        <dbReference type="Proteomes" id="UP000193922"/>
    </source>
</evidence>
<feature type="non-terminal residue" evidence="1">
    <location>
        <position position="321"/>
    </location>
</feature>